<dbReference type="PANTHER" id="PTHR21600:SF88">
    <property type="entry name" value="RNA PSEUDOURIDINE SYNTHASE 5"/>
    <property type="match status" value="1"/>
</dbReference>
<reference evidence="4 5" key="1">
    <citation type="journal article" date="2010" name="Science">
        <title>Genomic analysis of organismal complexity in the multicellular green alga Volvox carteri.</title>
        <authorList>
            <person name="Prochnik S.E."/>
            <person name="Umen J."/>
            <person name="Nedelcu A.M."/>
            <person name="Hallmann A."/>
            <person name="Miller S.M."/>
            <person name="Nishii I."/>
            <person name="Ferris P."/>
            <person name="Kuo A."/>
            <person name="Mitros T."/>
            <person name="Fritz-Laylin L.K."/>
            <person name="Hellsten U."/>
            <person name="Chapman J."/>
            <person name="Simakov O."/>
            <person name="Rensing S.A."/>
            <person name="Terry A."/>
            <person name="Pangilinan J."/>
            <person name="Kapitonov V."/>
            <person name="Jurka J."/>
            <person name="Salamov A."/>
            <person name="Shapiro H."/>
            <person name="Schmutz J."/>
            <person name="Grimwood J."/>
            <person name="Lindquist E."/>
            <person name="Lucas S."/>
            <person name="Grigoriev I.V."/>
            <person name="Schmitt R."/>
            <person name="Kirk D."/>
            <person name="Rokhsar D.S."/>
        </authorList>
    </citation>
    <scope>NUCLEOTIDE SEQUENCE [LARGE SCALE GENOMIC DNA]</scope>
    <source>
        <strain evidence="5">f. Nagariensis / Eve</strain>
    </source>
</reference>
<dbReference type="SUPFAM" id="SSF55120">
    <property type="entry name" value="Pseudouridine synthase"/>
    <property type="match status" value="1"/>
</dbReference>
<feature type="domain" description="Pseudouridine synthase RsuA/RluA-like" evidence="3">
    <location>
        <begin position="104"/>
        <end position="279"/>
    </location>
</feature>
<dbReference type="InParanoid" id="D8U040"/>
<organism evidence="5">
    <name type="scientific">Volvox carteri f. nagariensis</name>
    <dbReference type="NCBI Taxonomy" id="3068"/>
    <lineage>
        <taxon>Eukaryota</taxon>
        <taxon>Viridiplantae</taxon>
        <taxon>Chlorophyta</taxon>
        <taxon>core chlorophytes</taxon>
        <taxon>Chlorophyceae</taxon>
        <taxon>CS clade</taxon>
        <taxon>Chlamydomonadales</taxon>
        <taxon>Volvocaceae</taxon>
        <taxon>Volvox</taxon>
    </lineage>
</organism>
<dbReference type="PROSITE" id="PS01129">
    <property type="entry name" value="PSI_RLU"/>
    <property type="match status" value="1"/>
</dbReference>
<dbReference type="Gene3D" id="3.30.2350.10">
    <property type="entry name" value="Pseudouridine synthase"/>
    <property type="match status" value="1"/>
</dbReference>
<dbReference type="PANTHER" id="PTHR21600">
    <property type="entry name" value="MITOCHONDRIAL RNA PSEUDOURIDINE SYNTHASE"/>
    <property type="match status" value="1"/>
</dbReference>
<dbReference type="CDD" id="cd02869">
    <property type="entry name" value="PseudoU_synth_RluA_like"/>
    <property type="match status" value="1"/>
</dbReference>
<dbReference type="CDD" id="cd00165">
    <property type="entry name" value="S4"/>
    <property type="match status" value="1"/>
</dbReference>
<dbReference type="OrthoDB" id="428658at2759"/>
<evidence type="ECO:0000313" key="4">
    <source>
        <dbReference type="EMBL" id="EFJ46800.1"/>
    </source>
</evidence>
<dbReference type="InterPro" id="IPR006145">
    <property type="entry name" value="PsdUridine_synth_RsuA/RluA"/>
</dbReference>
<dbReference type="STRING" id="3068.D8U040"/>
<dbReference type="GO" id="GO:0009982">
    <property type="term" value="F:pseudouridine synthase activity"/>
    <property type="evidence" value="ECO:0007669"/>
    <property type="project" value="InterPro"/>
</dbReference>
<evidence type="ECO:0000313" key="5">
    <source>
        <dbReference type="Proteomes" id="UP000001058"/>
    </source>
</evidence>
<evidence type="ECO:0000259" key="3">
    <source>
        <dbReference type="Pfam" id="PF00849"/>
    </source>
</evidence>
<dbReference type="InterPro" id="IPR050188">
    <property type="entry name" value="RluA_PseudoU_synthase"/>
</dbReference>
<gene>
    <name evidence="4" type="primary">pus6</name>
    <name evidence="4" type="ORF">VOLCADRAFT_61999</name>
</gene>
<proteinExistence type="predicted"/>
<dbReference type="Proteomes" id="UP000001058">
    <property type="component" value="Unassembled WGS sequence"/>
</dbReference>
<dbReference type="PROSITE" id="PS50889">
    <property type="entry name" value="S4"/>
    <property type="match status" value="1"/>
</dbReference>
<sequence>MLPYIKRIITTWPEVNNGFTFRDFIKSKHAGLALLQFYITLHPASGNCEEWTSRIVGGQVAINGSTVLEPDHVLRVGDVVSYTRRPWREPPSPSYVDVLYEDDDVVALCKPAGLQVLPAAMLHQRTVLTLLQHHYGNPPGTRACVAVAPVHRLGRGTSGLLLCARTTHARQRLTELMSGKTAAAAAAAAAATAGTEARGLIYRSLVQGIVAEDEGRVDVPIGPVQYPGVDGGLFAATPGGKPAASIWRVLERRPGGGRSRQAVEILTGRPHQIRIHMAAMGHPLVGDPLYGIGGLPRVCRTLGPARGSMSPFLDLLGCPDLLRGEREGIVTSSWHAATPTILTPVLQQQHRRHHSASINVTWTPHTV</sequence>
<evidence type="ECO:0000256" key="2">
    <source>
        <dbReference type="PROSITE-ProRule" id="PRU00182"/>
    </source>
</evidence>
<dbReference type="GO" id="GO:0003723">
    <property type="term" value="F:RNA binding"/>
    <property type="evidence" value="ECO:0007669"/>
    <property type="project" value="UniProtKB-KW"/>
</dbReference>
<protein>
    <submittedName>
        <fullName evidence="4">Pseudouridine synthase</fullName>
    </submittedName>
</protein>
<evidence type="ECO:0000256" key="1">
    <source>
        <dbReference type="ARBA" id="ARBA00000073"/>
    </source>
</evidence>
<dbReference type="KEGG" id="vcn:VOLCADRAFT_61999"/>
<dbReference type="RefSeq" id="XP_002952009.1">
    <property type="nucleotide sequence ID" value="XM_002951963.1"/>
</dbReference>
<dbReference type="AlphaFoldDB" id="D8U040"/>
<dbReference type="eggNOG" id="KOG1919">
    <property type="taxonomic scope" value="Eukaryota"/>
</dbReference>
<comment type="catalytic activity">
    <reaction evidence="1">
        <text>a uridine in RNA = a pseudouridine in RNA</text>
        <dbReference type="Rhea" id="RHEA:48348"/>
        <dbReference type="Rhea" id="RHEA-COMP:12068"/>
        <dbReference type="Rhea" id="RHEA-COMP:12069"/>
        <dbReference type="ChEBI" id="CHEBI:65314"/>
        <dbReference type="ChEBI" id="CHEBI:65315"/>
    </reaction>
</comment>
<accession>D8U040</accession>
<dbReference type="InterPro" id="IPR020103">
    <property type="entry name" value="PsdUridine_synth_cat_dom_sf"/>
</dbReference>
<dbReference type="InterPro" id="IPR006224">
    <property type="entry name" value="PsdUridine_synth_RluA-like_CS"/>
</dbReference>
<dbReference type="Pfam" id="PF00849">
    <property type="entry name" value="PseudoU_synth_2"/>
    <property type="match status" value="1"/>
</dbReference>
<dbReference type="EMBL" id="GL378348">
    <property type="protein sequence ID" value="EFJ46800.1"/>
    <property type="molecule type" value="Genomic_DNA"/>
</dbReference>
<keyword evidence="2" id="KW-0694">RNA-binding</keyword>
<dbReference type="GeneID" id="9628330"/>
<keyword evidence="5" id="KW-1185">Reference proteome</keyword>
<dbReference type="FunCoup" id="D8U040">
    <property type="interactions" value="690"/>
</dbReference>
<name>D8U040_VOLCA</name>
<dbReference type="GO" id="GO:0000455">
    <property type="term" value="P:enzyme-directed rRNA pseudouridine synthesis"/>
    <property type="evidence" value="ECO:0007669"/>
    <property type="project" value="TreeGrafter"/>
</dbReference>